<dbReference type="Gene3D" id="1.20.1250.20">
    <property type="entry name" value="MFS general substrate transporter like domains"/>
    <property type="match status" value="2"/>
</dbReference>
<feature type="transmembrane region" description="Helical" evidence="8">
    <location>
        <begin position="296"/>
        <end position="315"/>
    </location>
</feature>
<proteinExistence type="predicted"/>
<evidence type="ECO:0000259" key="9">
    <source>
        <dbReference type="PROSITE" id="PS50850"/>
    </source>
</evidence>
<evidence type="ECO:0000256" key="6">
    <source>
        <dbReference type="ARBA" id="ARBA00022989"/>
    </source>
</evidence>
<keyword evidence="5" id="KW-0769">Symport</keyword>
<keyword evidence="3" id="KW-1003">Cell membrane</keyword>
<evidence type="ECO:0000256" key="8">
    <source>
        <dbReference type="SAM" id="Phobius"/>
    </source>
</evidence>
<dbReference type="GO" id="GO:0015293">
    <property type="term" value="F:symporter activity"/>
    <property type="evidence" value="ECO:0007669"/>
    <property type="project" value="UniProtKB-KW"/>
</dbReference>
<dbReference type="Pfam" id="PF00083">
    <property type="entry name" value="Sugar_tr"/>
    <property type="match status" value="2"/>
</dbReference>
<sequence length="428" mass="45411">MTGKWRPVAAASVGNALEWLSFTAYTLAGSTIAEQFFPSKDEKSSLLLAFGTVALAYVIRPVGALVLGAYADRAGRMPALMASIRIMVLATLIITFLPGYDTIGVAAPIAMVLAMLLQGFSAGGEFGSATGYLVEQNANRRGFMASWQGASQAFATVLATLLLAITSSTLTDAQFAAWGWRVPFAVGLLLGPVGYYIRKNLSETPEFSQTRDTHRLRQPVAETLRSHKTRMALCIGILAVSTAYSYLITYMPTYAIRQYDLPASAGFTTVIITGSIMVLIAPLAGHVSDVIGRTRMLVIAAVGVAVSGIPLFLLLQAAPSFTTMAVVMTLMGLIKPWYTGPLAARMAELFPTSARGTGLSISYNVGAVIFGGLTPVAVTWLLAALGTPLAPAFWLVALAALSLVCVLVSNRYVQRTSPINPTSQHEMA</sequence>
<reference evidence="10 11" key="1">
    <citation type="submission" date="2020-06" db="EMBL/GenBank/DDBJ databases">
        <title>Nonomuraea sp. SMC257, a novel actinomycete isolated from soil.</title>
        <authorList>
            <person name="Chanama M."/>
        </authorList>
    </citation>
    <scope>NUCLEOTIDE SEQUENCE [LARGE SCALE GENOMIC DNA]</scope>
    <source>
        <strain evidence="10 11">SMC257</strain>
    </source>
</reference>
<comment type="subcellular location">
    <subcellularLocation>
        <location evidence="1">Cell membrane</location>
        <topology evidence="1">Multi-pass membrane protein</topology>
    </subcellularLocation>
</comment>
<evidence type="ECO:0000256" key="3">
    <source>
        <dbReference type="ARBA" id="ARBA00022475"/>
    </source>
</evidence>
<feature type="transmembrane region" description="Helical" evidence="8">
    <location>
        <begin position="178"/>
        <end position="197"/>
    </location>
</feature>
<feature type="transmembrane region" description="Helical" evidence="8">
    <location>
        <begin position="361"/>
        <end position="383"/>
    </location>
</feature>
<dbReference type="PANTHER" id="PTHR43528:SF1">
    <property type="entry name" value="ALPHA-KETOGLUTARATE PERMEASE"/>
    <property type="match status" value="1"/>
</dbReference>
<evidence type="ECO:0000256" key="2">
    <source>
        <dbReference type="ARBA" id="ARBA00022448"/>
    </source>
</evidence>
<dbReference type="AlphaFoldDB" id="A0A7Y6M8H8"/>
<comment type="caution">
    <text evidence="10">The sequence shown here is derived from an EMBL/GenBank/DDBJ whole genome shotgun (WGS) entry which is preliminary data.</text>
</comment>
<dbReference type="PROSITE" id="PS50850">
    <property type="entry name" value="MFS"/>
    <property type="match status" value="1"/>
</dbReference>
<keyword evidence="2" id="KW-0813">Transport</keyword>
<feature type="transmembrane region" description="Helical" evidence="8">
    <location>
        <begin position="389"/>
        <end position="408"/>
    </location>
</feature>
<feature type="transmembrane region" description="Helical" evidence="8">
    <location>
        <begin position="103"/>
        <end position="124"/>
    </location>
</feature>
<keyword evidence="7 8" id="KW-0472">Membrane</keyword>
<evidence type="ECO:0000256" key="7">
    <source>
        <dbReference type="ARBA" id="ARBA00023136"/>
    </source>
</evidence>
<dbReference type="InterPro" id="IPR020846">
    <property type="entry name" value="MFS_dom"/>
</dbReference>
<feature type="transmembrane region" description="Helical" evidence="8">
    <location>
        <begin position="79"/>
        <end position="97"/>
    </location>
</feature>
<feature type="transmembrane region" description="Helical" evidence="8">
    <location>
        <begin position="145"/>
        <end position="166"/>
    </location>
</feature>
<gene>
    <name evidence="10" type="ORF">HTZ77_40320</name>
</gene>
<feature type="domain" description="Major facilitator superfamily (MFS) profile" evidence="9">
    <location>
        <begin position="7"/>
        <end position="417"/>
    </location>
</feature>
<organism evidence="10 11">
    <name type="scientific">Nonomuraea montanisoli</name>
    <dbReference type="NCBI Taxonomy" id="2741721"/>
    <lineage>
        <taxon>Bacteria</taxon>
        <taxon>Bacillati</taxon>
        <taxon>Actinomycetota</taxon>
        <taxon>Actinomycetes</taxon>
        <taxon>Streptosporangiales</taxon>
        <taxon>Streptosporangiaceae</taxon>
        <taxon>Nonomuraea</taxon>
    </lineage>
</organism>
<feature type="transmembrane region" description="Helical" evidence="8">
    <location>
        <begin position="231"/>
        <end position="251"/>
    </location>
</feature>
<feature type="transmembrane region" description="Helical" evidence="8">
    <location>
        <begin position="263"/>
        <end position="284"/>
    </location>
</feature>
<feature type="transmembrane region" description="Helical" evidence="8">
    <location>
        <begin position="321"/>
        <end position="340"/>
    </location>
</feature>
<dbReference type="InterPro" id="IPR005828">
    <property type="entry name" value="MFS_sugar_transport-like"/>
</dbReference>
<dbReference type="RefSeq" id="WP_175595058.1">
    <property type="nucleotide sequence ID" value="NZ_JABWGN010000022.1"/>
</dbReference>
<evidence type="ECO:0000256" key="4">
    <source>
        <dbReference type="ARBA" id="ARBA00022692"/>
    </source>
</evidence>
<accession>A0A7Y6M8H8</accession>
<evidence type="ECO:0000313" key="10">
    <source>
        <dbReference type="EMBL" id="NUW37606.1"/>
    </source>
</evidence>
<evidence type="ECO:0000256" key="1">
    <source>
        <dbReference type="ARBA" id="ARBA00004651"/>
    </source>
</evidence>
<protein>
    <submittedName>
        <fullName evidence="10">MFS transporter</fullName>
    </submittedName>
</protein>
<dbReference type="GO" id="GO:0005886">
    <property type="term" value="C:plasma membrane"/>
    <property type="evidence" value="ECO:0007669"/>
    <property type="project" value="UniProtKB-SubCell"/>
</dbReference>
<dbReference type="EMBL" id="JABWGN010000022">
    <property type="protein sequence ID" value="NUW37606.1"/>
    <property type="molecule type" value="Genomic_DNA"/>
</dbReference>
<feature type="transmembrane region" description="Helical" evidence="8">
    <location>
        <begin position="46"/>
        <end position="67"/>
    </location>
</feature>
<keyword evidence="6 8" id="KW-1133">Transmembrane helix</keyword>
<keyword evidence="4 8" id="KW-0812">Transmembrane</keyword>
<dbReference type="SUPFAM" id="SSF103473">
    <property type="entry name" value="MFS general substrate transporter"/>
    <property type="match status" value="1"/>
</dbReference>
<dbReference type="InterPro" id="IPR036259">
    <property type="entry name" value="MFS_trans_sf"/>
</dbReference>
<evidence type="ECO:0000313" key="11">
    <source>
        <dbReference type="Proteomes" id="UP000586042"/>
    </source>
</evidence>
<dbReference type="InterPro" id="IPR051084">
    <property type="entry name" value="H+-coupled_symporters"/>
</dbReference>
<keyword evidence="11" id="KW-1185">Reference proteome</keyword>
<dbReference type="Proteomes" id="UP000586042">
    <property type="component" value="Unassembled WGS sequence"/>
</dbReference>
<evidence type="ECO:0000256" key="5">
    <source>
        <dbReference type="ARBA" id="ARBA00022847"/>
    </source>
</evidence>
<dbReference type="PANTHER" id="PTHR43528">
    <property type="entry name" value="ALPHA-KETOGLUTARATE PERMEASE"/>
    <property type="match status" value="1"/>
</dbReference>
<name>A0A7Y6M8H8_9ACTN</name>